<gene>
    <name evidence="2" type="ORF">H8S09_00555</name>
</gene>
<proteinExistence type="predicted"/>
<organism evidence="2 3">
    <name type="scientific">Coprococcus hominis</name>
    <name type="common">ex Liu et al. 2022</name>
    <dbReference type="NCBI Taxonomy" id="2763039"/>
    <lineage>
        <taxon>Bacteria</taxon>
        <taxon>Bacillati</taxon>
        <taxon>Bacillota</taxon>
        <taxon>Clostridia</taxon>
        <taxon>Lachnospirales</taxon>
        <taxon>Lachnospiraceae</taxon>
        <taxon>Coprococcus</taxon>
    </lineage>
</organism>
<keyword evidence="1" id="KW-1133">Transmembrane helix</keyword>
<reference evidence="2 3" key="1">
    <citation type="submission" date="2020-08" db="EMBL/GenBank/DDBJ databases">
        <title>Genome public.</title>
        <authorList>
            <person name="Liu C."/>
            <person name="Sun Q."/>
        </authorList>
    </citation>
    <scope>NUCLEOTIDE SEQUENCE [LARGE SCALE GENOMIC DNA]</scope>
    <source>
        <strain evidence="2 3">NSJ-10</strain>
    </source>
</reference>
<dbReference type="Proteomes" id="UP000615234">
    <property type="component" value="Unassembled WGS sequence"/>
</dbReference>
<keyword evidence="1" id="KW-0472">Membrane</keyword>
<feature type="transmembrane region" description="Helical" evidence="1">
    <location>
        <begin position="7"/>
        <end position="25"/>
    </location>
</feature>
<dbReference type="AlphaFoldDB" id="A0A8I0AG01"/>
<dbReference type="InterPro" id="IPR011047">
    <property type="entry name" value="Quinoprotein_ADH-like_sf"/>
</dbReference>
<dbReference type="RefSeq" id="WP_186847203.1">
    <property type="nucleotide sequence ID" value="NZ_JACOOX010000001.1"/>
</dbReference>
<keyword evidence="3" id="KW-1185">Reference proteome</keyword>
<dbReference type="SUPFAM" id="SSF50998">
    <property type="entry name" value="Quinoprotein alcohol dehydrogenase-like"/>
    <property type="match status" value="1"/>
</dbReference>
<protein>
    <recommendedName>
        <fullName evidence="4">DUF5050 domain-containing protein</fullName>
    </recommendedName>
</protein>
<name>A0A8I0AG01_9FIRM</name>
<evidence type="ECO:0000256" key="1">
    <source>
        <dbReference type="SAM" id="Phobius"/>
    </source>
</evidence>
<dbReference type="EMBL" id="JACOOX010000001">
    <property type="protein sequence ID" value="MBC5661395.1"/>
    <property type="molecule type" value="Genomic_DNA"/>
</dbReference>
<keyword evidence="1" id="KW-0812">Transmembrane</keyword>
<evidence type="ECO:0000313" key="3">
    <source>
        <dbReference type="Proteomes" id="UP000615234"/>
    </source>
</evidence>
<evidence type="ECO:0008006" key="4">
    <source>
        <dbReference type="Google" id="ProtNLM"/>
    </source>
</evidence>
<sequence length="415" mass="47719">MKKVVRIICIVLCVGLILGLGYIVLRKMKKYPEEIEYSALRAFTDNGMYYARRNMLYFLDSATGESVVVCNKANCKHNTTKCNAYTIDVQPAMLCYGDKIYISEFDSELTFNDDGDAVQKGVAQIREINKDGSGARVLYSADEGAVIGMEMVDGVLYFTTWKYHDGFKLNEYQHDCTLYAYDLRWNRLRTLLSYEGDAEHDNAALYILNNKNKEKLYLTYGYEDSKENWHTILFTYNIKTHADEIVEDDLNTKYGEYFDIISTSSGNYIKTTELDNDVEWSVIYSCDENIQNQKEIFRFVGGSVDCMDGYLYAISTDYNKFFYQCDTGTIYLANTCFTGEGTYISDIYGLDESSDKIYIDGHDYTGMKPGDVITSDQSEQTVTAWTEFRDTYFTKLEDADQNAVAAFDWVKWPEE</sequence>
<evidence type="ECO:0000313" key="2">
    <source>
        <dbReference type="EMBL" id="MBC5661395.1"/>
    </source>
</evidence>
<accession>A0A8I0AG01</accession>
<comment type="caution">
    <text evidence="2">The sequence shown here is derived from an EMBL/GenBank/DDBJ whole genome shotgun (WGS) entry which is preliminary data.</text>
</comment>